<dbReference type="Gene3D" id="1.10.287.470">
    <property type="entry name" value="Helix hairpin bin"/>
    <property type="match status" value="1"/>
</dbReference>
<keyword evidence="1" id="KW-0472">Membrane</keyword>
<dbReference type="PANTHER" id="PTHR30469">
    <property type="entry name" value="MULTIDRUG RESISTANCE PROTEIN MDTA"/>
    <property type="match status" value="1"/>
</dbReference>
<keyword evidence="4" id="KW-1185">Reference proteome</keyword>
<evidence type="ECO:0000313" key="3">
    <source>
        <dbReference type="EMBL" id="MFC5343385.1"/>
    </source>
</evidence>
<evidence type="ECO:0000313" key="4">
    <source>
        <dbReference type="Proteomes" id="UP001596152"/>
    </source>
</evidence>
<dbReference type="Gene3D" id="2.40.30.170">
    <property type="match status" value="1"/>
</dbReference>
<comment type="caution">
    <text evidence="3">The sequence shown here is derived from an EMBL/GenBank/DDBJ whole genome shotgun (WGS) entry which is preliminary data.</text>
</comment>
<dbReference type="Gene3D" id="2.40.420.20">
    <property type="match status" value="1"/>
</dbReference>
<name>A0ABW0FNR3_9CAUL</name>
<dbReference type="RefSeq" id="WP_374039503.1">
    <property type="nucleotide sequence ID" value="NZ_CP169083.1"/>
</dbReference>
<reference evidence="4" key="1">
    <citation type="journal article" date="2019" name="Int. J. Syst. Evol. Microbiol.">
        <title>The Global Catalogue of Microorganisms (GCM) 10K type strain sequencing project: providing services to taxonomists for standard genome sequencing and annotation.</title>
        <authorList>
            <consortium name="The Broad Institute Genomics Platform"/>
            <consortium name="The Broad Institute Genome Sequencing Center for Infectious Disease"/>
            <person name="Wu L."/>
            <person name="Ma J."/>
        </authorList>
    </citation>
    <scope>NUCLEOTIDE SEQUENCE [LARGE SCALE GENOMIC DNA]</scope>
    <source>
        <strain evidence="4">JCM 12125</strain>
    </source>
</reference>
<dbReference type="EMBL" id="JBHSLF010000013">
    <property type="protein sequence ID" value="MFC5343385.1"/>
    <property type="molecule type" value="Genomic_DNA"/>
</dbReference>
<accession>A0ABW0FNR3</accession>
<protein>
    <submittedName>
        <fullName evidence="3">Efflux RND transporter periplasmic adaptor subunit</fullName>
    </submittedName>
</protein>
<dbReference type="PANTHER" id="PTHR30469:SF15">
    <property type="entry name" value="HLYD FAMILY OF SECRETION PROTEINS"/>
    <property type="match status" value="1"/>
</dbReference>
<dbReference type="Proteomes" id="UP001596152">
    <property type="component" value="Unassembled WGS sequence"/>
</dbReference>
<gene>
    <name evidence="3" type="ORF">ACFPIE_05615</name>
</gene>
<evidence type="ECO:0000256" key="1">
    <source>
        <dbReference type="SAM" id="Phobius"/>
    </source>
</evidence>
<dbReference type="Gene3D" id="2.40.50.100">
    <property type="match status" value="1"/>
</dbReference>
<feature type="domain" description="Multidrug resistance protein MdtA-like C-terminal permuted SH3" evidence="2">
    <location>
        <begin position="375"/>
        <end position="416"/>
    </location>
</feature>
<dbReference type="Pfam" id="PF25967">
    <property type="entry name" value="RND-MFP_C"/>
    <property type="match status" value="1"/>
</dbReference>
<feature type="transmembrane region" description="Helical" evidence="1">
    <location>
        <begin position="31"/>
        <end position="50"/>
    </location>
</feature>
<organism evidence="3 4">
    <name type="scientific">Brevundimonas staleyi</name>
    <dbReference type="NCBI Taxonomy" id="74326"/>
    <lineage>
        <taxon>Bacteria</taxon>
        <taxon>Pseudomonadati</taxon>
        <taxon>Pseudomonadota</taxon>
        <taxon>Alphaproteobacteria</taxon>
        <taxon>Caulobacterales</taxon>
        <taxon>Caulobacteraceae</taxon>
        <taxon>Brevundimonas</taxon>
    </lineage>
</organism>
<dbReference type="InterPro" id="IPR058627">
    <property type="entry name" value="MdtA-like_C"/>
</dbReference>
<keyword evidence="1" id="KW-1133">Transmembrane helix</keyword>
<proteinExistence type="predicted"/>
<evidence type="ECO:0000259" key="2">
    <source>
        <dbReference type="Pfam" id="PF25967"/>
    </source>
</evidence>
<keyword evidence="1" id="KW-0812">Transmembrane</keyword>
<sequence>MTRFQSPDAAFTGMDEPLGNREKRLRLWKRIAMFGGPIVLAGLGLAVLSLQRAGDLTVSAADVRVAGVESRQLTEAAAFVGRVVPLDIVQLTAPEAGRVTQVHVRSGDWVEAGRPIVTLSNPERELAISDRLARIQSEMFATASARTGLSDAESQDRRAYIEALHSRDELAERLRRQEVLLSQGLVNEAYVTPLRDQLAFRERIAAELRATMERNRPARDSQRDSAGTYLGQLRANQAATRDQLDGFVVRAPRAGRILGLDRQTGEAIAVGDTLAQVDPQTGSTIVAQLDAFYAARVARGQGGSIEIGGLPRALEVTHVSPDVREGGFRVEMALRDRQVALNPGQNIQGRIDLSASGTFPSIPVGPYLEQTSGAWIFVVDPDGRTARRRAITTGIRTPDRVAVTAGLQPGERVIVSSYRDFGDARVITLAGGAR</sequence>